<dbReference type="SUPFAM" id="SSF51679">
    <property type="entry name" value="Bacterial luciferase-like"/>
    <property type="match status" value="1"/>
</dbReference>
<dbReference type="EMBL" id="BOML01000090">
    <property type="protein sequence ID" value="GIE07820.1"/>
    <property type="molecule type" value="Genomic_DNA"/>
</dbReference>
<dbReference type="PANTHER" id="PTHR42847">
    <property type="entry name" value="ALKANESULFONATE MONOOXYGENASE"/>
    <property type="match status" value="1"/>
</dbReference>
<dbReference type="InterPro" id="IPR050172">
    <property type="entry name" value="SsuD_RutA_monooxygenase"/>
</dbReference>
<dbReference type="InterPro" id="IPR036661">
    <property type="entry name" value="Luciferase-like_sf"/>
</dbReference>
<protein>
    <submittedName>
        <fullName evidence="6">LLM class F420-dependent oxidoreductase</fullName>
    </submittedName>
</protein>
<proteinExistence type="predicted"/>
<dbReference type="Gene3D" id="3.20.20.30">
    <property type="entry name" value="Luciferase-like domain"/>
    <property type="match status" value="1"/>
</dbReference>
<dbReference type="InterPro" id="IPR011251">
    <property type="entry name" value="Luciferase-like_dom"/>
</dbReference>
<feature type="domain" description="Luciferase-like" evidence="5">
    <location>
        <begin position="11"/>
        <end position="227"/>
    </location>
</feature>
<dbReference type="RefSeq" id="WP_203735653.1">
    <property type="nucleotide sequence ID" value="NZ_BAAATX010000049.1"/>
</dbReference>
<keyword evidence="1" id="KW-0285">Flavoprotein</keyword>
<sequence>MQLPEIERRVDWPELVAMAQAAEGVGFDSLWVGDHLLYDMPDGTVRGPWEAWTSLAGLAAVTSRIELGPLVAATAFHNPAMLAKQAATVDAISGGRLIVGLGAGWNEREFSAYGLPYDHRVGRFEEAFTIVRSLLRDGHVDFRGQYHQAVDCTLDPPPVRPGGPPLLLGSTGPRMLSIALPHVDAWNIWWFNYGNTPEGFAAVRKQVEEAAVAAGRAPGEVSATAATMIRLPGGVGRPRGKTPPIEGTPSDIAEHITALAQAGAEHVQIVVDPITVESIEWLGQALTILDE</sequence>
<dbReference type="InterPro" id="IPR019921">
    <property type="entry name" value="Lucif-like_OxRdtase_Rv2161c"/>
</dbReference>
<keyword evidence="7" id="KW-1185">Reference proteome</keyword>
<keyword evidence="3" id="KW-0560">Oxidoreductase</keyword>
<evidence type="ECO:0000256" key="4">
    <source>
        <dbReference type="ARBA" id="ARBA00023033"/>
    </source>
</evidence>
<organism evidence="6 7">
    <name type="scientific">Paractinoplanes durhamensis</name>
    <dbReference type="NCBI Taxonomy" id="113563"/>
    <lineage>
        <taxon>Bacteria</taxon>
        <taxon>Bacillati</taxon>
        <taxon>Actinomycetota</taxon>
        <taxon>Actinomycetes</taxon>
        <taxon>Micromonosporales</taxon>
        <taxon>Micromonosporaceae</taxon>
        <taxon>Paractinoplanes</taxon>
    </lineage>
</organism>
<name>A0ABQ3ZDD3_9ACTN</name>
<dbReference type="Pfam" id="PF00296">
    <property type="entry name" value="Bac_luciferase"/>
    <property type="match status" value="1"/>
</dbReference>
<comment type="caution">
    <text evidence="6">The sequence shown here is derived from an EMBL/GenBank/DDBJ whole genome shotgun (WGS) entry which is preliminary data.</text>
</comment>
<evidence type="ECO:0000259" key="5">
    <source>
        <dbReference type="Pfam" id="PF00296"/>
    </source>
</evidence>
<keyword evidence="2" id="KW-0288">FMN</keyword>
<evidence type="ECO:0000256" key="3">
    <source>
        <dbReference type="ARBA" id="ARBA00023002"/>
    </source>
</evidence>
<keyword evidence="4" id="KW-0503">Monooxygenase</keyword>
<evidence type="ECO:0000256" key="2">
    <source>
        <dbReference type="ARBA" id="ARBA00022643"/>
    </source>
</evidence>
<dbReference type="Proteomes" id="UP000637628">
    <property type="component" value="Unassembled WGS sequence"/>
</dbReference>
<evidence type="ECO:0000313" key="6">
    <source>
        <dbReference type="EMBL" id="GIE07820.1"/>
    </source>
</evidence>
<dbReference type="PANTHER" id="PTHR42847:SF4">
    <property type="entry name" value="ALKANESULFONATE MONOOXYGENASE-RELATED"/>
    <property type="match status" value="1"/>
</dbReference>
<accession>A0ABQ3ZDD3</accession>
<gene>
    <name evidence="6" type="ORF">Adu01nite_91700</name>
</gene>
<evidence type="ECO:0000313" key="7">
    <source>
        <dbReference type="Proteomes" id="UP000637628"/>
    </source>
</evidence>
<reference evidence="6 7" key="1">
    <citation type="submission" date="2021-01" db="EMBL/GenBank/DDBJ databases">
        <title>Whole genome shotgun sequence of Actinoplanes durhamensis NBRC 14914.</title>
        <authorList>
            <person name="Komaki H."/>
            <person name="Tamura T."/>
        </authorList>
    </citation>
    <scope>NUCLEOTIDE SEQUENCE [LARGE SCALE GENOMIC DNA]</scope>
    <source>
        <strain evidence="6 7">NBRC 14914</strain>
    </source>
</reference>
<evidence type="ECO:0000256" key="1">
    <source>
        <dbReference type="ARBA" id="ARBA00022630"/>
    </source>
</evidence>
<dbReference type="NCBIfam" id="TIGR03619">
    <property type="entry name" value="F420_Rv2161c"/>
    <property type="match status" value="1"/>
</dbReference>